<reference evidence="2" key="1">
    <citation type="submission" date="2021-03" db="EMBL/GenBank/DDBJ databases">
        <authorList>
            <person name="Bekaert M."/>
        </authorList>
    </citation>
    <scope>NUCLEOTIDE SEQUENCE</scope>
</reference>
<feature type="compositionally biased region" description="Low complexity" evidence="1">
    <location>
        <begin position="129"/>
        <end position="140"/>
    </location>
</feature>
<dbReference type="AlphaFoldDB" id="A0A8S3V6R9"/>
<feature type="compositionally biased region" description="Basic and acidic residues" evidence="1">
    <location>
        <begin position="141"/>
        <end position="158"/>
    </location>
</feature>
<keyword evidence="3" id="KW-1185">Reference proteome</keyword>
<evidence type="ECO:0000256" key="1">
    <source>
        <dbReference type="SAM" id="MobiDB-lite"/>
    </source>
</evidence>
<name>A0A8S3V6R9_MYTED</name>
<feature type="compositionally biased region" description="Low complexity" evidence="1">
    <location>
        <begin position="185"/>
        <end position="196"/>
    </location>
</feature>
<gene>
    <name evidence="2" type="ORF">MEDL_62254</name>
</gene>
<proteinExistence type="predicted"/>
<protein>
    <submittedName>
        <fullName evidence="2">Uncharacterized protein</fullName>
    </submittedName>
</protein>
<feature type="compositionally biased region" description="Polar residues" evidence="1">
    <location>
        <begin position="164"/>
        <end position="176"/>
    </location>
</feature>
<feature type="region of interest" description="Disordered" evidence="1">
    <location>
        <begin position="129"/>
        <end position="260"/>
    </location>
</feature>
<accession>A0A8S3V6R9</accession>
<comment type="caution">
    <text evidence="2">The sequence shown here is derived from an EMBL/GenBank/DDBJ whole genome shotgun (WGS) entry which is preliminary data.</text>
</comment>
<dbReference type="Proteomes" id="UP000683360">
    <property type="component" value="Unassembled WGS sequence"/>
</dbReference>
<feature type="compositionally biased region" description="Low complexity" evidence="1">
    <location>
        <begin position="230"/>
        <end position="246"/>
    </location>
</feature>
<sequence>MLCGRSQPEEKETDDYSSIFDGELLLQETMSEHDSTMNTLEEPTLFLTKDKEKKTLLQTCGTQEEANEEAVNPFKNCDLSCEHKGNQYIHLNRNLKLIPQPYAAAAAAAAEFHPLVYGNHCVMPKPDSFDYSGSSSSSPSHQKESKTLKHQNSRDNKLAAHASIRNSQTCPSQGGRSSCDIDAMNNQVGNQNVSVGRLRSTNLNNSDNSRDQNTRRANSNSNKECEPVQRRLPSPLLLPQTQPVPSNRQSIETDGQDTCPGSEDISQEFHSLPVVPAVVCLSNYRTKSNEDRDCFKELTKNMLDQFTLTRRLKHLENNISKLTTEISKQIKGHHSIGNPDKGHFLFTLGKYTGQGLYISDIVQYFVQRDSLREDVIQFIKQHHTDCAMCNRLYLTVTQSFLSLQRI</sequence>
<evidence type="ECO:0000313" key="3">
    <source>
        <dbReference type="Proteomes" id="UP000683360"/>
    </source>
</evidence>
<dbReference type="EMBL" id="CAJPWZ010003055">
    <property type="protein sequence ID" value="CAG2250522.1"/>
    <property type="molecule type" value="Genomic_DNA"/>
</dbReference>
<organism evidence="2 3">
    <name type="scientific">Mytilus edulis</name>
    <name type="common">Blue mussel</name>
    <dbReference type="NCBI Taxonomy" id="6550"/>
    <lineage>
        <taxon>Eukaryota</taxon>
        <taxon>Metazoa</taxon>
        <taxon>Spiralia</taxon>
        <taxon>Lophotrochozoa</taxon>
        <taxon>Mollusca</taxon>
        <taxon>Bivalvia</taxon>
        <taxon>Autobranchia</taxon>
        <taxon>Pteriomorphia</taxon>
        <taxon>Mytilida</taxon>
        <taxon>Mytiloidea</taxon>
        <taxon>Mytilidae</taxon>
        <taxon>Mytilinae</taxon>
        <taxon>Mytilus</taxon>
    </lineage>
</organism>
<evidence type="ECO:0000313" key="2">
    <source>
        <dbReference type="EMBL" id="CAG2250522.1"/>
    </source>
</evidence>